<dbReference type="EMBL" id="JBGOSP010000017">
    <property type="protein sequence ID" value="MFA3840537.1"/>
    <property type="molecule type" value="Genomic_DNA"/>
</dbReference>
<proteinExistence type="predicted"/>
<accession>A0ABV4SQ16</accession>
<evidence type="ECO:0000313" key="2">
    <source>
        <dbReference type="Proteomes" id="UP001571476"/>
    </source>
</evidence>
<dbReference type="Proteomes" id="UP001571476">
    <property type="component" value="Unassembled WGS sequence"/>
</dbReference>
<gene>
    <name evidence="1" type="ORF">ACEG43_30840</name>
</gene>
<reference evidence="1 2" key="1">
    <citation type="submission" date="2024-08" db="EMBL/GenBank/DDBJ databases">
        <title>Genome sequence of Streptomyces aureus CACIA-1.46HGO.</title>
        <authorList>
            <person name="Evangelista-Martinez Z."/>
        </authorList>
    </citation>
    <scope>NUCLEOTIDE SEQUENCE [LARGE SCALE GENOMIC DNA]</scope>
    <source>
        <strain evidence="1 2">CACIA-1.46HGO</strain>
    </source>
</reference>
<sequence length="40" mass="4210">MALGTLCVYTVGVPYLALSLHLSLDRVVALGAAPYLVAMF</sequence>
<evidence type="ECO:0000313" key="1">
    <source>
        <dbReference type="EMBL" id="MFA3840537.1"/>
    </source>
</evidence>
<comment type="caution">
    <text evidence="1">The sequence shown here is derived from an EMBL/GenBank/DDBJ whole genome shotgun (WGS) entry which is preliminary data.</text>
</comment>
<name>A0ABV4SQ16_9ACTN</name>
<protein>
    <submittedName>
        <fullName evidence="1">Uncharacterized protein</fullName>
    </submittedName>
</protein>
<dbReference type="RefSeq" id="WP_372565068.1">
    <property type="nucleotide sequence ID" value="NZ_JBGOSP010000017.1"/>
</dbReference>
<keyword evidence="2" id="KW-1185">Reference proteome</keyword>
<organism evidence="1 2">
    <name type="scientific">Streptomyces aureus</name>
    <dbReference type="NCBI Taxonomy" id="193461"/>
    <lineage>
        <taxon>Bacteria</taxon>
        <taxon>Bacillati</taxon>
        <taxon>Actinomycetota</taxon>
        <taxon>Actinomycetes</taxon>
        <taxon>Kitasatosporales</taxon>
        <taxon>Streptomycetaceae</taxon>
        <taxon>Streptomyces</taxon>
    </lineage>
</organism>